<accession>A0A396HAJ1</accession>
<proteinExistence type="predicted"/>
<dbReference type="AlphaFoldDB" id="A0A396HAJ1"/>
<comment type="caution">
    <text evidence="1">The sequence shown here is derived from an EMBL/GenBank/DDBJ whole genome shotgun (WGS) entry which is preliminary data.</text>
</comment>
<dbReference type="Proteomes" id="UP000265566">
    <property type="component" value="Chromosome 6"/>
</dbReference>
<dbReference type="EMBL" id="PSQE01000006">
    <property type="protein sequence ID" value="RHN50310.1"/>
    <property type="molecule type" value="Genomic_DNA"/>
</dbReference>
<protein>
    <submittedName>
        <fullName evidence="1">Uncharacterized protein</fullName>
    </submittedName>
</protein>
<gene>
    <name evidence="1" type="ORF">MtrunA17_Chr6g0456051</name>
</gene>
<name>A0A396HAJ1_MEDTR</name>
<reference evidence="2" key="1">
    <citation type="journal article" date="2018" name="Nat. Plants">
        <title>Whole-genome landscape of Medicago truncatula symbiotic genes.</title>
        <authorList>
            <person name="Pecrix Y."/>
            <person name="Staton S.E."/>
            <person name="Sallet E."/>
            <person name="Lelandais-Briere C."/>
            <person name="Moreau S."/>
            <person name="Carrere S."/>
            <person name="Blein T."/>
            <person name="Jardinaud M.F."/>
            <person name="Latrasse D."/>
            <person name="Zouine M."/>
            <person name="Zahm M."/>
            <person name="Kreplak J."/>
            <person name="Mayjonade B."/>
            <person name="Satge C."/>
            <person name="Perez M."/>
            <person name="Cauet S."/>
            <person name="Marande W."/>
            <person name="Chantry-Darmon C."/>
            <person name="Lopez-Roques C."/>
            <person name="Bouchez O."/>
            <person name="Berard A."/>
            <person name="Debelle F."/>
            <person name="Munos S."/>
            <person name="Bendahmane A."/>
            <person name="Berges H."/>
            <person name="Niebel A."/>
            <person name="Buitink J."/>
            <person name="Frugier F."/>
            <person name="Benhamed M."/>
            <person name="Crespi M."/>
            <person name="Gouzy J."/>
            <person name="Gamas P."/>
        </authorList>
    </citation>
    <scope>NUCLEOTIDE SEQUENCE [LARGE SCALE GENOMIC DNA]</scope>
    <source>
        <strain evidence="2">cv. Jemalong A17</strain>
    </source>
</reference>
<evidence type="ECO:0000313" key="1">
    <source>
        <dbReference type="EMBL" id="RHN50310.1"/>
    </source>
</evidence>
<evidence type="ECO:0000313" key="2">
    <source>
        <dbReference type="Proteomes" id="UP000265566"/>
    </source>
</evidence>
<dbReference type="Gramene" id="rna34582">
    <property type="protein sequence ID" value="RHN50310.1"/>
    <property type="gene ID" value="gene34582"/>
</dbReference>
<organism evidence="1 2">
    <name type="scientific">Medicago truncatula</name>
    <name type="common">Barrel medic</name>
    <name type="synonym">Medicago tribuloides</name>
    <dbReference type="NCBI Taxonomy" id="3880"/>
    <lineage>
        <taxon>Eukaryota</taxon>
        <taxon>Viridiplantae</taxon>
        <taxon>Streptophyta</taxon>
        <taxon>Embryophyta</taxon>
        <taxon>Tracheophyta</taxon>
        <taxon>Spermatophyta</taxon>
        <taxon>Magnoliopsida</taxon>
        <taxon>eudicotyledons</taxon>
        <taxon>Gunneridae</taxon>
        <taxon>Pentapetalae</taxon>
        <taxon>rosids</taxon>
        <taxon>fabids</taxon>
        <taxon>Fabales</taxon>
        <taxon>Fabaceae</taxon>
        <taxon>Papilionoideae</taxon>
        <taxon>50 kb inversion clade</taxon>
        <taxon>NPAAA clade</taxon>
        <taxon>Hologalegina</taxon>
        <taxon>IRL clade</taxon>
        <taxon>Trifolieae</taxon>
        <taxon>Medicago</taxon>
    </lineage>
</organism>
<sequence>MGVQFHNSLKYKLASTTSNVDNLCSTDVSLQRRVWCPSPIHMITFN</sequence>